<sequence length="143" mass="16241">MFMGESSHKLDPKGRLTIPVKFRNQLGESFVIVRWMEHALRAMPMPVWQSLEEQLNALPLGKKEARAFKRFVLAGAKEAEFDKQGRIIIDGNLKDYANIDKEVVVTGAGDSFEIWSVDNWQAYTADTAENFDDLAEGLVDFDF</sequence>
<feature type="domain" description="SpoVT-AbrB" evidence="8">
    <location>
        <begin position="76"/>
        <end position="119"/>
    </location>
</feature>
<dbReference type="AlphaFoldDB" id="A0A0K8MJN9"/>
<dbReference type="RefSeq" id="WP_061993435.1">
    <property type="nucleotide sequence ID" value="NZ_DF968005.1"/>
</dbReference>
<dbReference type="CDD" id="cd16320">
    <property type="entry name" value="MraZ_N"/>
    <property type="match status" value="1"/>
</dbReference>
<keyword evidence="9" id="KW-0131">Cell cycle</keyword>
<evidence type="ECO:0000313" key="9">
    <source>
        <dbReference type="EMBL" id="GAP00085.1"/>
    </source>
</evidence>
<evidence type="ECO:0000313" key="10">
    <source>
        <dbReference type="Proteomes" id="UP000253891"/>
    </source>
</evidence>
<evidence type="ECO:0000256" key="3">
    <source>
        <dbReference type="ARBA" id="ARBA00022737"/>
    </source>
</evidence>
<dbReference type="SUPFAM" id="SSF89447">
    <property type="entry name" value="AbrB/MazE/MraZ-like"/>
    <property type="match status" value="1"/>
</dbReference>
<dbReference type="InterPro" id="IPR038619">
    <property type="entry name" value="MraZ_sf"/>
</dbReference>
<dbReference type="InterPro" id="IPR003444">
    <property type="entry name" value="MraZ"/>
</dbReference>
<reference evidence="9 10" key="1">
    <citation type="journal article" date="2015" name="BMC Genomics">
        <title>Comparative genomics of Fructobacillus spp. and Leuconostoc spp. reveals niche-specific evolution of Fructobacillus spp.</title>
        <authorList>
            <person name="Endo A."/>
            <person name="Tanizawa Y."/>
            <person name="Tanaka N."/>
            <person name="Maeno S."/>
            <person name="Kumar H."/>
            <person name="Shiwa Y."/>
            <person name="Okada S."/>
            <person name="Yoshikawa H."/>
            <person name="Dicks L."/>
            <person name="Nakagawa J."/>
            <person name="Arita M."/>
        </authorList>
    </citation>
    <scope>NUCLEOTIDE SEQUENCE [LARGE SCALE GENOMIC DNA]</scope>
    <source>
        <strain evidence="9 10">JCM 12225</strain>
    </source>
</reference>
<evidence type="ECO:0000259" key="8">
    <source>
        <dbReference type="PROSITE" id="PS51740"/>
    </source>
</evidence>
<evidence type="ECO:0000256" key="1">
    <source>
        <dbReference type="ARBA" id="ARBA00013860"/>
    </source>
</evidence>
<evidence type="ECO:0000256" key="5">
    <source>
        <dbReference type="ARBA" id="ARBA00023125"/>
    </source>
</evidence>
<dbReference type="STRING" id="157463.GCA_001047075_00998"/>
<dbReference type="InterPro" id="IPR007159">
    <property type="entry name" value="SpoVT-AbrB_dom"/>
</dbReference>
<dbReference type="HAMAP" id="MF_01008">
    <property type="entry name" value="MraZ"/>
    <property type="match status" value="1"/>
</dbReference>
<proteinExistence type="inferred from homology"/>
<dbReference type="GO" id="GO:0000976">
    <property type="term" value="F:transcription cis-regulatory region binding"/>
    <property type="evidence" value="ECO:0007669"/>
    <property type="project" value="TreeGrafter"/>
</dbReference>
<dbReference type="CDD" id="cd16321">
    <property type="entry name" value="MraZ_C"/>
    <property type="match status" value="1"/>
</dbReference>
<dbReference type="GO" id="GO:0051301">
    <property type="term" value="P:cell division"/>
    <property type="evidence" value="ECO:0007669"/>
    <property type="project" value="UniProtKB-KW"/>
</dbReference>
<keyword evidence="5 7" id="KW-0238">DNA-binding</keyword>
<comment type="similarity">
    <text evidence="7">Belongs to the MraZ family.</text>
</comment>
<evidence type="ECO:0000256" key="6">
    <source>
        <dbReference type="ARBA" id="ARBA00023163"/>
    </source>
</evidence>
<dbReference type="InterPro" id="IPR035644">
    <property type="entry name" value="MraZ_C"/>
</dbReference>
<dbReference type="PANTHER" id="PTHR34701">
    <property type="entry name" value="TRANSCRIPTIONAL REGULATOR MRAZ"/>
    <property type="match status" value="1"/>
</dbReference>
<name>A0A0K8MJN9_9LACO</name>
<comment type="subcellular location">
    <subcellularLocation>
        <location evidence="7">Cytoplasm</location>
        <location evidence="7">Nucleoid</location>
    </subcellularLocation>
</comment>
<dbReference type="PANTHER" id="PTHR34701:SF1">
    <property type="entry name" value="TRANSCRIPTIONAL REGULATOR MRAZ"/>
    <property type="match status" value="1"/>
</dbReference>
<keyword evidence="6 7" id="KW-0804">Transcription</keyword>
<keyword evidence="3" id="KW-0677">Repeat</keyword>
<keyword evidence="4 7" id="KW-0805">Transcription regulation</keyword>
<organism evidence="9 10">
    <name type="scientific">Fructobacillus ficulneus</name>
    <dbReference type="NCBI Taxonomy" id="157463"/>
    <lineage>
        <taxon>Bacteria</taxon>
        <taxon>Bacillati</taxon>
        <taxon>Bacillota</taxon>
        <taxon>Bacilli</taxon>
        <taxon>Lactobacillales</taxon>
        <taxon>Lactobacillaceae</taxon>
        <taxon>Fructobacillus</taxon>
    </lineage>
</organism>
<evidence type="ECO:0000256" key="4">
    <source>
        <dbReference type="ARBA" id="ARBA00023015"/>
    </source>
</evidence>
<dbReference type="InterPro" id="IPR020603">
    <property type="entry name" value="MraZ_dom"/>
</dbReference>
<dbReference type="NCBIfam" id="TIGR00242">
    <property type="entry name" value="division/cell wall cluster transcriptional repressor MraZ"/>
    <property type="match status" value="1"/>
</dbReference>
<dbReference type="Pfam" id="PF02381">
    <property type="entry name" value="MraZ"/>
    <property type="match status" value="2"/>
</dbReference>
<dbReference type="GO" id="GO:0005737">
    <property type="term" value="C:cytoplasm"/>
    <property type="evidence" value="ECO:0007669"/>
    <property type="project" value="UniProtKB-UniRule"/>
</dbReference>
<dbReference type="GO" id="GO:0003700">
    <property type="term" value="F:DNA-binding transcription factor activity"/>
    <property type="evidence" value="ECO:0007669"/>
    <property type="project" value="UniProtKB-UniRule"/>
</dbReference>
<keyword evidence="10" id="KW-1185">Reference proteome</keyword>
<dbReference type="InterPro" id="IPR035642">
    <property type="entry name" value="MraZ_N"/>
</dbReference>
<comment type="subunit">
    <text evidence="7">Forms oligomers.</text>
</comment>
<evidence type="ECO:0000256" key="2">
    <source>
        <dbReference type="ARBA" id="ARBA00022490"/>
    </source>
</evidence>
<protein>
    <recommendedName>
        <fullName evidence="1 7">Transcriptional regulator MraZ</fullName>
    </recommendedName>
</protein>
<dbReference type="PROSITE" id="PS51740">
    <property type="entry name" value="SPOVT_ABRB"/>
    <property type="match status" value="2"/>
</dbReference>
<accession>A0A0K8MJN9</accession>
<feature type="domain" description="SpoVT-AbrB" evidence="8">
    <location>
        <begin position="5"/>
        <end position="47"/>
    </location>
</feature>
<dbReference type="GO" id="GO:0009295">
    <property type="term" value="C:nucleoid"/>
    <property type="evidence" value="ECO:0007669"/>
    <property type="project" value="UniProtKB-SubCell"/>
</dbReference>
<dbReference type="EMBL" id="DF968005">
    <property type="protein sequence ID" value="GAP00085.1"/>
    <property type="molecule type" value="Genomic_DNA"/>
</dbReference>
<gene>
    <name evidence="7" type="primary">mraZ</name>
    <name evidence="9" type="ORF">FFIC_280900</name>
</gene>
<dbReference type="Gene3D" id="3.40.1550.20">
    <property type="entry name" value="Transcriptional regulator MraZ domain"/>
    <property type="match status" value="1"/>
</dbReference>
<keyword evidence="9" id="KW-0132">Cell division</keyword>
<keyword evidence="2 7" id="KW-0963">Cytoplasm</keyword>
<dbReference type="OrthoDB" id="9807753at2"/>
<dbReference type="Proteomes" id="UP000253891">
    <property type="component" value="Unassembled WGS sequence"/>
</dbReference>
<dbReference type="GO" id="GO:2000143">
    <property type="term" value="P:negative regulation of DNA-templated transcription initiation"/>
    <property type="evidence" value="ECO:0007669"/>
    <property type="project" value="TreeGrafter"/>
</dbReference>
<dbReference type="InterPro" id="IPR037914">
    <property type="entry name" value="SpoVT-AbrB_sf"/>
</dbReference>
<evidence type="ECO:0000256" key="7">
    <source>
        <dbReference type="HAMAP-Rule" id="MF_01008"/>
    </source>
</evidence>